<protein>
    <submittedName>
        <fullName evidence="1">Uncharacterized protein</fullName>
    </submittedName>
</protein>
<dbReference type="KEGG" id="api:115034756"/>
<evidence type="ECO:0000313" key="2">
    <source>
        <dbReference type="Proteomes" id="UP000007819"/>
    </source>
</evidence>
<dbReference type="Proteomes" id="UP000007819">
    <property type="component" value="Unassembled WGS sequence"/>
</dbReference>
<dbReference type="GeneID" id="115034756"/>
<keyword evidence="2" id="KW-1185">Reference proteome</keyword>
<dbReference type="AlphaFoldDB" id="A0A8R2NUR4"/>
<name>A0A8R2NUR4_ACYPI</name>
<evidence type="ECO:0000313" key="1">
    <source>
        <dbReference type="EnsemblMetazoa" id="XP_029348040.1"/>
    </source>
</evidence>
<dbReference type="RefSeq" id="XP_029348040.1">
    <property type="nucleotide sequence ID" value="XM_029492180.1"/>
</dbReference>
<reference evidence="2" key="1">
    <citation type="submission" date="2010-06" db="EMBL/GenBank/DDBJ databases">
        <authorList>
            <person name="Jiang H."/>
            <person name="Abraham K."/>
            <person name="Ali S."/>
            <person name="Alsbrooks S.L."/>
            <person name="Anim B.N."/>
            <person name="Anosike U.S."/>
            <person name="Attaway T."/>
            <person name="Bandaranaike D.P."/>
            <person name="Battles P.K."/>
            <person name="Bell S.N."/>
            <person name="Bell A.V."/>
            <person name="Beltran B."/>
            <person name="Bickham C."/>
            <person name="Bustamante Y."/>
            <person name="Caleb T."/>
            <person name="Canada A."/>
            <person name="Cardenas V."/>
            <person name="Carter K."/>
            <person name="Chacko J."/>
            <person name="Chandrabose M.N."/>
            <person name="Chavez D."/>
            <person name="Chavez A."/>
            <person name="Chen L."/>
            <person name="Chu H.-S."/>
            <person name="Claassen K.J."/>
            <person name="Cockrell R."/>
            <person name="Collins M."/>
            <person name="Cooper J.A."/>
            <person name="Cree A."/>
            <person name="Curry S.M."/>
            <person name="Da Y."/>
            <person name="Dao M.D."/>
            <person name="Das B."/>
            <person name="Davila M.-L."/>
            <person name="Davy-Carroll L."/>
            <person name="Denson S."/>
            <person name="Dinh H."/>
            <person name="Ebong V.E."/>
            <person name="Edwards J.R."/>
            <person name="Egan A."/>
            <person name="El-Daye J."/>
            <person name="Escobedo L."/>
            <person name="Fernandez S."/>
            <person name="Fernando P.R."/>
            <person name="Flagg N."/>
            <person name="Forbes L.D."/>
            <person name="Fowler R.G."/>
            <person name="Fu Q."/>
            <person name="Gabisi R.A."/>
            <person name="Ganer J."/>
            <person name="Garbino Pronczuk A."/>
            <person name="Garcia R.M."/>
            <person name="Garner T."/>
            <person name="Garrett T.E."/>
            <person name="Gonzalez D.A."/>
            <person name="Hamid H."/>
            <person name="Hawkins E.S."/>
            <person name="Hirani K."/>
            <person name="Hogues M.E."/>
            <person name="Hollins B."/>
            <person name="Hsiao C.-H."/>
            <person name="Jabil R."/>
            <person name="James M.L."/>
            <person name="Jhangiani S.N."/>
            <person name="Johnson B."/>
            <person name="Johnson Q."/>
            <person name="Joshi V."/>
            <person name="Kalu J.B."/>
            <person name="Kam C."/>
            <person name="Kashfia A."/>
            <person name="Keebler J."/>
            <person name="Kisamo H."/>
            <person name="Kovar C.L."/>
            <person name="Lago L.A."/>
            <person name="Lai C.-Y."/>
            <person name="Laidlaw J."/>
            <person name="Lara F."/>
            <person name="Le T.-K."/>
            <person name="Lee S.L."/>
            <person name="Legall F.H."/>
            <person name="Lemon S.J."/>
            <person name="Lewis L.R."/>
            <person name="Li B."/>
            <person name="Liu Y."/>
            <person name="Liu Y.-S."/>
            <person name="Lopez J."/>
            <person name="Lozado R.J."/>
            <person name="Lu J."/>
            <person name="Madu R.C."/>
            <person name="Maheshwari M."/>
            <person name="Maheshwari R."/>
            <person name="Malloy K."/>
            <person name="Martinez E."/>
            <person name="Mathew T."/>
            <person name="Mercado I.C."/>
            <person name="Mercado C."/>
            <person name="Meyer B."/>
            <person name="Montgomery K."/>
            <person name="Morgan M.B."/>
            <person name="Munidasa M."/>
            <person name="Nazareth L.V."/>
            <person name="Nelson J."/>
            <person name="Ng B.M."/>
            <person name="Nguyen N.B."/>
            <person name="Nguyen P.Q."/>
            <person name="Nguyen T."/>
            <person name="Obregon M."/>
            <person name="Okwuonu G.O."/>
            <person name="Onwere C.G."/>
            <person name="Orozco G."/>
            <person name="Parra A."/>
            <person name="Patel S."/>
            <person name="Patil S."/>
            <person name="Perez A."/>
            <person name="Perez Y."/>
            <person name="Pham C."/>
            <person name="Primus E.L."/>
            <person name="Pu L.-L."/>
            <person name="Puazo M."/>
            <person name="Qin X."/>
            <person name="Quiroz J.B."/>
            <person name="Reese J."/>
            <person name="Richards S."/>
            <person name="Rives C.M."/>
            <person name="Robberts R."/>
            <person name="Ruiz S.J."/>
            <person name="Ruiz M.J."/>
            <person name="Santibanez J."/>
            <person name="Schneider B.W."/>
            <person name="Sisson I."/>
            <person name="Smith M."/>
            <person name="Sodergren E."/>
            <person name="Song X.-Z."/>
            <person name="Song B.B."/>
            <person name="Summersgill H."/>
            <person name="Thelus R."/>
            <person name="Thornton R.D."/>
            <person name="Trejos Z.Y."/>
            <person name="Usmani K."/>
            <person name="Vattathil S."/>
            <person name="Villasana D."/>
            <person name="Walker D.L."/>
            <person name="Wang S."/>
            <person name="Wang K."/>
            <person name="White C.S."/>
            <person name="Williams A.C."/>
            <person name="Williamson J."/>
            <person name="Wilson K."/>
            <person name="Woghiren I.O."/>
            <person name="Woodworth J.R."/>
            <person name="Worley K.C."/>
            <person name="Wright R.A."/>
            <person name="Wu W."/>
            <person name="Young L."/>
            <person name="Zhang L."/>
            <person name="Zhang J."/>
            <person name="Zhu Y."/>
            <person name="Muzny D.M."/>
            <person name="Weinstock G."/>
            <person name="Gibbs R.A."/>
        </authorList>
    </citation>
    <scope>NUCLEOTIDE SEQUENCE [LARGE SCALE GENOMIC DNA]</scope>
    <source>
        <strain evidence="2">LSR1</strain>
    </source>
</reference>
<proteinExistence type="predicted"/>
<dbReference type="OrthoDB" id="6626490at2759"/>
<reference evidence="1" key="2">
    <citation type="submission" date="2022-06" db="UniProtKB">
        <authorList>
            <consortium name="EnsemblMetazoa"/>
        </authorList>
    </citation>
    <scope>IDENTIFICATION</scope>
</reference>
<accession>A0A8R2NUR4</accession>
<sequence>MNDLSNSKHSNISIDYLQYGLTTMHAWIKFLECVLNISYKVDKVVQGKGTSNTGNVGRIFLTNYHESSKITGIDEDLIRRFGVIMIVLSSGYQIHIKNFDSFARETAELYVKKYSWYRMPVSVHKILIHGAAVAKSILLPIGMMSEEAQEASNKIYRRVRERHTRKSSRLNTTEDLIHMMLQQSDPVISRARGLPKSKMHELPEEVLPLLILDSMIDDDQ</sequence>
<organism evidence="1 2">
    <name type="scientific">Acyrthosiphon pisum</name>
    <name type="common">Pea aphid</name>
    <dbReference type="NCBI Taxonomy" id="7029"/>
    <lineage>
        <taxon>Eukaryota</taxon>
        <taxon>Metazoa</taxon>
        <taxon>Ecdysozoa</taxon>
        <taxon>Arthropoda</taxon>
        <taxon>Hexapoda</taxon>
        <taxon>Insecta</taxon>
        <taxon>Pterygota</taxon>
        <taxon>Neoptera</taxon>
        <taxon>Paraneoptera</taxon>
        <taxon>Hemiptera</taxon>
        <taxon>Sternorrhyncha</taxon>
        <taxon>Aphidomorpha</taxon>
        <taxon>Aphidoidea</taxon>
        <taxon>Aphididae</taxon>
        <taxon>Macrosiphini</taxon>
        <taxon>Acyrthosiphon</taxon>
    </lineage>
</organism>
<dbReference type="EnsemblMetazoa" id="XM_029492180.1">
    <property type="protein sequence ID" value="XP_029348040.1"/>
    <property type="gene ID" value="LOC115034756"/>
</dbReference>